<evidence type="ECO:0000313" key="1">
    <source>
        <dbReference type="EMBL" id="MEQ2165612.1"/>
    </source>
</evidence>
<dbReference type="EMBL" id="JAHRIO010021628">
    <property type="protein sequence ID" value="MEQ2165612.1"/>
    <property type="molecule type" value="Genomic_DNA"/>
</dbReference>
<keyword evidence="2" id="KW-1185">Reference proteome</keyword>
<proteinExistence type="predicted"/>
<organism evidence="1 2">
    <name type="scientific">Goodea atripinnis</name>
    <dbReference type="NCBI Taxonomy" id="208336"/>
    <lineage>
        <taxon>Eukaryota</taxon>
        <taxon>Metazoa</taxon>
        <taxon>Chordata</taxon>
        <taxon>Craniata</taxon>
        <taxon>Vertebrata</taxon>
        <taxon>Euteleostomi</taxon>
        <taxon>Actinopterygii</taxon>
        <taxon>Neopterygii</taxon>
        <taxon>Teleostei</taxon>
        <taxon>Neoteleostei</taxon>
        <taxon>Acanthomorphata</taxon>
        <taxon>Ovalentaria</taxon>
        <taxon>Atherinomorphae</taxon>
        <taxon>Cyprinodontiformes</taxon>
        <taxon>Goodeidae</taxon>
        <taxon>Goodea</taxon>
    </lineage>
</organism>
<protein>
    <submittedName>
        <fullName evidence="1">Uncharacterized protein</fullName>
    </submittedName>
</protein>
<dbReference type="Proteomes" id="UP001476798">
    <property type="component" value="Unassembled WGS sequence"/>
</dbReference>
<evidence type="ECO:0000313" key="2">
    <source>
        <dbReference type="Proteomes" id="UP001476798"/>
    </source>
</evidence>
<sequence>MNRLEFEFYYQLLDVSHSVIFIIDVHREEELMCWDQCTRIVPDRNPSERGAQNPNIYLRCCCLCPWQCSSSRTGVQSRTRVLGTSPAQLPPREHPREKLKRRTPAGRVWFCCGSRSVCRCCSHFKLRAEPSSRGKKRDHVTTREPRAPVTHFSAPPSCTWTAETTACVQAERGCGRCSLFLLTDC</sequence>
<comment type="caution">
    <text evidence="1">The sequence shown here is derived from an EMBL/GenBank/DDBJ whole genome shotgun (WGS) entry which is preliminary data.</text>
</comment>
<gene>
    <name evidence="1" type="ORF">GOODEAATRI_018888</name>
</gene>
<reference evidence="1 2" key="1">
    <citation type="submission" date="2021-06" db="EMBL/GenBank/DDBJ databases">
        <authorList>
            <person name="Palmer J.M."/>
        </authorList>
    </citation>
    <scope>NUCLEOTIDE SEQUENCE [LARGE SCALE GENOMIC DNA]</scope>
    <source>
        <strain evidence="1 2">GA_2019</strain>
        <tissue evidence="1">Muscle</tissue>
    </source>
</reference>
<accession>A0ABV0N5S7</accession>
<name>A0ABV0N5S7_9TELE</name>